<sequence>MLFFVAGTQLVSVTQLLPRPASLAQTMSVLETGPPREFGVGLRTAIPEGSQSVLTTVGGVVTVDLPLTFFNAMAPQDQRLAIGQIVLTLTNQRGVGQVTFTQAGVPISVLRGGGDLTRPGQLLVSADYSQLLSSSASGNPQG</sequence>
<name>A0A6J6YCA2_9ZZZZ</name>
<gene>
    <name evidence="2" type="ORF">UFOPK2992_01335</name>
</gene>
<dbReference type="SMART" id="SM00909">
    <property type="entry name" value="Germane"/>
    <property type="match status" value="1"/>
</dbReference>
<feature type="domain" description="GerMN" evidence="1">
    <location>
        <begin position="23"/>
        <end position="111"/>
    </location>
</feature>
<proteinExistence type="predicted"/>
<dbReference type="EMBL" id="CAFAAI010000244">
    <property type="protein sequence ID" value="CAB4807040.1"/>
    <property type="molecule type" value="Genomic_DNA"/>
</dbReference>
<dbReference type="InterPro" id="IPR019606">
    <property type="entry name" value="GerMN"/>
</dbReference>
<reference evidence="2" key="1">
    <citation type="submission" date="2020-05" db="EMBL/GenBank/DDBJ databases">
        <authorList>
            <person name="Chiriac C."/>
            <person name="Salcher M."/>
            <person name="Ghai R."/>
            <person name="Kavagutti S V."/>
        </authorList>
    </citation>
    <scope>NUCLEOTIDE SEQUENCE</scope>
</reference>
<organism evidence="2">
    <name type="scientific">freshwater metagenome</name>
    <dbReference type="NCBI Taxonomy" id="449393"/>
    <lineage>
        <taxon>unclassified sequences</taxon>
        <taxon>metagenomes</taxon>
        <taxon>ecological metagenomes</taxon>
    </lineage>
</organism>
<evidence type="ECO:0000259" key="1">
    <source>
        <dbReference type="SMART" id="SM00909"/>
    </source>
</evidence>
<evidence type="ECO:0000313" key="2">
    <source>
        <dbReference type="EMBL" id="CAB4807040.1"/>
    </source>
</evidence>
<dbReference type="Pfam" id="PF10646">
    <property type="entry name" value="Germane"/>
    <property type="match status" value="1"/>
</dbReference>
<accession>A0A6J6YCA2</accession>
<protein>
    <submittedName>
        <fullName evidence="2">Unannotated protein</fullName>
    </submittedName>
</protein>
<dbReference type="AlphaFoldDB" id="A0A6J6YCA2"/>